<evidence type="ECO:0000259" key="11">
    <source>
        <dbReference type="PROSITE" id="PS50011"/>
    </source>
</evidence>
<evidence type="ECO:0000256" key="1">
    <source>
        <dbReference type="ARBA" id="ARBA00012513"/>
    </source>
</evidence>
<feature type="compositionally biased region" description="Low complexity" evidence="10">
    <location>
        <begin position="353"/>
        <end position="385"/>
    </location>
</feature>
<keyword evidence="13" id="KW-1185">Reference proteome</keyword>
<dbReference type="OrthoDB" id="2649at2759"/>
<dbReference type="STRING" id="945553.A0A0D2MQ75"/>
<dbReference type="AlphaFoldDB" id="A0A0D2MQ75"/>
<feature type="binding site" evidence="9">
    <location>
        <position position="85"/>
    </location>
    <ligand>
        <name>ATP</name>
        <dbReference type="ChEBI" id="CHEBI:30616"/>
    </ligand>
</feature>
<dbReference type="Pfam" id="PF00069">
    <property type="entry name" value="Pkinase"/>
    <property type="match status" value="2"/>
</dbReference>
<dbReference type="InterPro" id="IPR017441">
    <property type="entry name" value="Protein_kinase_ATP_BS"/>
</dbReference>
<dbReference type="PANTHER" id="PTHR47634:SF9">
    <property type="entry name" value="PROTEIN KINASE DOMAIN-CONTAINING PROTEIN-RELATED"/>
    <property type="match status" value="1"/>
</dbReference>
<dbReference type="Gene3D" id="3.30.200.20">
    <property type="entry name" value="Phosphorylase Kinase, domain 1"/>
    <property type="match status" value="1"/>
</dbReference>
<organism evidence="12 13">
    <name type="scientific">Hypholoma sublateritium (strain FD-334 SS-4)</name>
    <dbReference type="NCBI Taxonomy" id="945553"/>
    <lineage>
        <taxon>Eukaryota</taxon>
        <taxon>Fungi</taxon>
        <taxon>Dikarya</taxon>
        <taxon>Basidiomycota</taxon>
        <taxon>Agaricomycotina</taxon>
        <taxon>Agaricomycetes</taxon>
        <taxon>Agaricomycetidae</taxon>
        <taxon>Agaricales</taxon>
        <taxon>Agaricineae</taxon>
        <taxon>Strophariaceae</taxon>
        <taxon>Hypholoma</taxon>
    </lineage>
</organism>
<dbReference type="FunFam" id="1.10.510.10:FF:000275">
    <property type="entry name" value="SRSF protein kinase 2 isoform X3"/>
    <property type="match status" value="1"/>
</dbReference>
<dbReference type="GO" id="GO:0000245">
    <property type="term" value="P:spliceosomal complex assembly"/>
    <property type="evidence" value="ECO:0007669"/>
    <property type="project" value="TreeGrafter"/>
</dbReference>
<gene>
    <name evidence="12" type="ORF">HYPSUDRAFT_213575</name>
</gene>
<comment type="catalytic activity">
    <reaction evidence="8">
        <text>L-seryl-[protein] + ATP = O-phospho-L-seryl-[protein] + ADP + H(+)</text>
        <dbReference type="Rhea" id="RHEA:17989"/>
        <dbReference type="Rhea" id="RHEA-COMP:9863"/>
        <dbReference type="Rhea" id="RHEA-COMP:11604"/>
        <dbReference type="ChEBI" id="CHEBI:15378"/>
        <dbReference type="ChEBI" id="CHEBI:29999"/>
        <dbReference type="ChEBI" id="CHEBI:30616"/>
        <dbReference type="ChEBI" id="CHEBI:83421"/>
        <dbReference type="ChEBI" id="CHEBI:456216"/>
        <dbReference type="EC" id="2.7.11.1"/>
    </reaction>
</comment>
<name>A0A0D2MQ75_HYPSF</name>
<evidence type="ECO:0000256" key="6">
    <source>
        <dbReference type="ARBA" id="ARBA00022840"/>
    </source>
</evidence>
<dbReference type="InterPro" id="IPR008271">
    <property type="entry name" value="Ser/Thr_kinase_AS"/>
</dbReference>
<dbReference type="PROSITE" id="PS00108">
    <property type="entry name" value="PROTEIN_KINASE_ST"/>
    <property type="match status" value="1"/>
</dbReference>
<evidence type="ECO:0000256" key="4">
    <source>
        <dbReference type="ARBA" id="ARBA00022741"/>
    </source>
</evidence>
<evidence type="ECO:0000256" key="5">
    <source>
        <dbReference type="ARBA" id="ARBA00022777"/>
    </source>
</evidence>
<feature type="region of interest" description="Disordered" evidence="10">
    <location>
        <begin position="586"/>
        <end position="605"/>
    </location>
</feature>
<dbReference type="EMBL" id="KN817529">
    <property type="protein sequence ID" value="KJA26118.1"/>
    <property type="molecule type" value="Genomic_DNA"/>
</dbReference>
<dbReference type="InterPro" id="IPR011009">
    <property type="entry name" value="Kinase-like_dom_sf"/>
</dbReference>
<feature type="region of interest" description="Disordered" evidence="10">
    <location>
        <begin position="348"/>
        <end position="385"/>
    </location>
</feature>
<evidence type="ECO:0000313" key="12">
    <source>
        <dbReference type="EMBL" id="KJA26118.1"/>
    </source>
</evidence>
<feature type="compositionally biased region" description="Low complexity" evidence="10">
    <location>
        <begin position="419"/>
        <end position="431"/>
    </location>
</feature>
<feature type="compositionally biased region" description="Polar residues" evidence="10">
    <location>
        <begin position="535"/>
        <end position="559"/>
    </location>
</feature>
<dbReference type="Gene3D" id="1.10.510.10">
    <property type="entry name" value="Transferase(Phosphotransferase) domain 1"/>
    <property type="match status" value="2"/>
</dbReference>
<evidence type="ECO:0000256" key="8">
    <source>
        <dbReference type="ARBA" id="ARBA00048679"/>
    </source>
</evidence>
<sequence length="939" mass="101108">MAPKPPVTKYQYVVTAEGPKLMPADEPHSKDEESPAEYNAGGYLPVKVGDIFNNRYRVLRKLGWGHFSTVWLVKDTHTRRHSALKVVKSAVRYAETARDEIKLLSRVSACSPTHPGREHIVSFLDSFSHRVAPETSHICIVFEPLGENLLGLIERNKKKGVPRSLVKVIAKQILLGLEYLHDECDLVHTDIKPENILISIPDIEAHIHNELSLSPSPTCRRVGIPFPTKSKSGVSIPPHHQRARKQVQIFESQPLASPRSTGSAAPAVSMSMPTQLETNAVASSSQNGSYVAQMHFTRTGNCLSGTVGSLSSNGKLASLAASAQHTESSLLQKRTDMYAAKGITAVPPRVFNSPSTSSSSSSISSALASTTPGSSSLVSTPPTSLSNSLGNAMMEFMGTGKLASELSTKSKLSPQENKAPSAAAHVSPASTVVPKKPKATIDLETQLSSAISSSWKATTEVISNSWKDKVSKSFASDKSHSTPSKSMKPRHSYNRSHSGISNPGFWKDPGTAAPAPAILVSAVVSAGGQQDDFSKLSTVGPTNLSTSQGFSTGSTVRPSPLSTPLLIAKKSSSLIHSVSGLIKDTSSYFSGQPSPNSSAVDNSTRDTANSINQHLSLLTQTAPSRPESSSALSNSTAIHHGSPLQQVSQLSAHMYTHKPPSYPHSGGGKTKSHSSRHTQRSSTASVVTMSSTSVTPTPACPTPPPPPSTPVDVVPIGALIPPNVAAALSKAQQAAHGSQPIPIQQRVLTPLTTPEEKVIPPSIFIKIADLGNATPSKKHYTEEIQTRQYRSPEAILGRRDWDSRADIWSVACVLFELLTAEYLFEPQAQGELFGKDDDHMAQIIELLGDFPVDVKMGGNRSQDMFDTSGALRRIRTLKPWPLKRVMVEKYLFSESDATMLCDFLEPMLAVDMRQRLNARDLKDHTWLEVTHADGIVTDW</sequence>
<dbReference type="GO" id="GO:0005634">
    <property type="term" value="C:nucleus"/>
    <property type="evidence" value="ECO:0007669"/>
    <property type="project" value="TreeGrafter"/>
</dbReference>
<comment type="catalytic activity">
    <reaction evidence="7">
        <text>L-threonyl-[protein] + ATP = O-phospho-L-threonyl-[protein] + ADP + H(+)</text>
        <dbReference type="Rhea" id="RHEA:46608"/>
        <dbReference type="Rhea" id="RHEA-COMP:11060"/>
        <dbReference type="Rhea" id="RHEA-COMP:11605"/>
        <dbReference type="ChEBI" id="CHEBI:15378"/>
        <dbReference type="ChEBI" id="CHEBI:30013"/>
        <dbReference type="ChEBI" id="CHEBI:30616"/>
        <dbReference type="ChEBI" id="CHEBI:61977"/>
        <dbReference type="ChEBI" id="CHEBI:456216"/>
        <dbReference type="EC" id="2.7.11.1"/>
    </reaction>
</comment>
<reference evidence="13" key="1">
    <citation type="submission" date="2014-04" db="EMBL/GenBank/DDBJ databases">
        <title>Evolutionary Origins and Diversification of the Mycorrhizal Mutualists.</title>
        <authorList>
            <consortium name="DOE Joint Genome Institute"/>
            <consortium name="Mycorrhizal Genomics Consortium"/>
            <person name="Kohler A."/>
            <person name="Kuo A."/>
            <person name="Nagy L.G."/>
            <person name="Floudas D."/>
            <person name="Copeland A."/>
            <person name="Barry K.W."/>
            <person name="Cichocki N."/>
            <person name="Veneault-Fourrey C."/>
            <person name="LaButti K."/>
            <person name="Lindquist E.A."/>
            <person name="Lipzen A."/>
            <person name="Lundell T."/>
            <person name="Morin E."/>
            <person name="Murat C."/>
            <person name="Riley R."/>
            <person name="Ohm R."/>
            <person name="Sun H."/>
            <person name="Tunlid A."/>
            <person name="Henrissat B."/>
            <person name="Grigoriev I.V."/>
            <person name="Hibbett D.S."/>
            <person name="Martin F."/>
        </authorList>
    </citation>
    <scope>NUCLEOTIDE SEQUENCE [LARGE SCALE GENOMIC DNA]</scope>
    <source>
        <strain evidence="13">FD-334 SS-4</strain>
    </source>
</reference>
<dbReference type="GO" id="GO:0004674">
    <property type="term" value="F:protein serine/threonine kinase activity"/>
    <property type="evidence" value="ECO:0007669"/>
    <property type="project" value="UniProtKB-KW"/>
</dbReference>
<keyword evidence="4 9" id="KW-0547">Nucleotide-binding</keyword>
<keyword evidence="6 9" id="KW-0067">ATP-binding</keyword>
<evidence type="ECO:0000256" key="7">
    <source>
        <dbReference type="ARBA" id="ARBA00047899"/>
    </source>
</evidence>
<keyword evidence="2" id="KW-0723">Serine/threonine-protein kinase</keyword>
<evidence type="ECO:0000256" key="10">
    <source>
        <dbReference type="SAM" id="MobiDB-lite"/>
    </source>
</evidence>
<evidence type="ECO:0000256" key="3">
    <source>
        <dbReference type="ARBA" id="ARBA00022679"/>
    </source>
</evidence>
<dbReference type="InterPro" id="IPR000719">
    <property type="entry name" value="Prot_kinase_dom"/>
</dbReference>
<dbReference type="GO" id="GO:0005737">
    <property type="term" value="C:cytoplasm"/>
    <property type="evidence" value="ECO:0007669"/>
    <property type="project" value="TreeGrafter"/>
</dbReference>
<dbReference type="EC" id="2.7.11.1" evidence="1"/>
<feature type="compositionally biased region" description="Low complexity" evidence="10">
    <location>
        <begin position="680"/>
        <end position="697"/>
    </location>
</feature>
<dbReference type="InterPro" id="IPR051334">
    <property type="entry name" value="SRPK"/>
</dbReference>
<dbReference type="SUPFAM" id="SSF56112">
    <property type="entry name" value="Protein kinase-like (PK-like)"/>
    <property type="match status" value="1"/>
</dbReference>
<dbReference type="PROSITE" id="PS50011">
    <property type="entry name" value="PROTEIN_KINASE_DOM"/>
    <property type="match status" value="1"/>
</dbReference>
<evidence type="ECO:0000256" key="2">
    <source>
        <dbReference type="ARBA" id="ARBA00022527"/>
    </source>
</evidence>
<keyword evidence="3" id="KW-0808">Transferase</keyword>
<feature type="domain" description="Protein kinase" evidence="11">
    <location>
        <begin position="56"/>
        <end position="927"/>
    </location>
</feature>
<evidence type="ECO:0000313" key="13">
    <source>
        <dbReference type="Proteomes" id="UP000054270"/>
    </source>
</evidence>
<keyword evidence="5" id="KW-0418">Kinase</keyword>
<proteinExistence type="predicted"/>
<accession>A0A0D2MQ75</accession>
<evidence type="ECO:0000256" key="9">
    <source>
        <dbReference type="PROSITE-ProRule" id="PRU10141"/>
    </source>
</evidence>
<dbReference type="OMA" id="TVYYHEK"/>
<feature type="compositionally biased region" description="Polar residues" evidence="10">
    <location>
        <begin position="405"/>
        <end position="418"/>
    </location>
</feature>
<feature type="region of interest" description="Disordered" evidence="10">
    <location>
        <begin position="405"/>
        <end position="431"/>
    </location>
</feature>
<dbReference type="PANTHER" id="PTHR47634">
    <property type="entry name" value="PROTEIN KINASE DOMAIN-CONTAINING PROTEIN-RELATED"/>
    <property type="match status" value="1"/>
</dbReference>
<feature type="compositionally biased region" description="Basic residues" evidence="10">
    <location>
        <begin position="670"/>
        <end position="679"/>
    </location>
</feature>
<dbReference type="GO" id="GO:0050684">
    <property type="term" value="P:regulation of mRNA processing"/>
    <property type="evidence" value="ECO:0007669"/>
    <property type="project" value="TreeGrafter"/>
</dbReference>
<dbReference type="SMART" id="SM00220">
    <property type="entry name" value="S_TKc"/>
    <property type="match status" value="1"/>
</dbReference>
<dbReference type="PROSITE" id="PS00107">
    <property type="entry name" value="PROTEIN_KINASE_ATP"/>
    <property type="match status" value="1"/>
</dbReference>
<feature type="region of interest" description="Disordered" evidence="10">
    <location>
        <begin position="655"/>
        <end position="710"/>
    </location>
</feature>
<protein>
    <recommendedName>
        <fullName evidence="1">non-specific serine/threonine protein kinase</fullName>
        <ecNumber evidence="1">2.7.11.1</ecNumber>
    </recommendedName>
</protein>
<dbReference type="Proteomes" id="UP000054270">
    <property type="component" value="Unassembled WGS sequence"/>
</dbReference>
<feature type="region of interest" description="Disordered" evidence="10">
    <location>
        <begin position="534"/>
        <end position="559"/>
    </location>
</feature>
<dbReference type="GO" id="GO:0005524">
    <property type="term" value="F:ATP binding"/>
    <property type="evidence" value="ECO:0007669"/>
    <property type="project" value="UniProtKB-UniRule"/>
</dbReference>
<feature type="compositionally biased region" description="Pro residues" evidence="10">
    <location>
        <begin position="698"/>
        <end position="709"/>
    </location>
</feature>
<feature type="region of interest" description="Disordered" evidence="10">
    <location>
        <begin position="472"/>
        <end position="507"/>
    </location>
</feature>